<dbReference type="InterPro" id="IPR011330">
    <property type="entry name" value="Glyco_hydro/deAcase_b/a-brl"/>
</dbReference>
<dbReference type="CDD" id="cd10918">
    <property type="entry name" value="CE4_NodB_like_5s_6s"/>
    <property type="match status" value="1"/>
</dbReference>
<organism evidence="4 5">
    <name type="scientific">Nonomuraea longicatena</name>
    <dbReference type="NCBI Taxonomy" id="83682"/>
    <lineage>
        <taxon>Bacteria</taxon>
        <taxon>Bacillati</taxon>
        <taxon>Actinomycetota</taxon>
        <taxon>Actinomycetes</taxon>
        <taxon>Streptosporangiales</taxon>
        <taxon>Streptosporangiaceae</taxon>
        <taxon>Nonomuraea</taxon>
    </lineage>
</organism>
<name>A0ABP3ZN37_9ACTN</name>
<feature type="domain" description="NodB homology" evidence="3">
    <location>
        <begin position="56"/>
        <end position="229"/>
    </location>
</feature>
<evidence type="ECO:0000313" key="5">
    <source>
        <dbReference type="Proteomes" id="UP001501578"/>
    </source>
</evidence>
<keyword evidence="2" id="KW-0732">Signal</keyword>
<dbReference type="InterPro" id="IPR002509">
    <property type="entry name" value="NODB_dom"/>
</dbReference>
<comment type="caution">
    <text evidence="4">The sequence shown here is derived from an EMBL/GenBank/DDBJ whole genome shotgun (WGS) entry which is preliminary data.</text>
</comment>
<dbReference type="PANTHER" id="PTHR34216">
    <property type="match status" value="1"/>
</dbReference>
<comment type="subcellular location">
    <subcellularLocation>
        <location evidence="1">Secreted</location>
    </subcellularLocation>
</comment>
<dbReference type="Pfam" id="PF01522">
    <property type="entry name" value="Polysacc_deac_1"/>
    <property type="match status" value="1"/>
</dbReference>
<dbReference type="Proteomes" id="UP001501578">
    <property type="component" value="Unassembled WGS sequence"/>
</dbReference>
<proteinExistence type="predicted"/>
<keyword evidence="5" id="KW-1185">Reference proteome</keyword>
<accession>A0ABP3ZN37</accession>
<gene>
    <name evidence="4" type="ORF">GCM10009560_25660</name>
</gene>
<evidence type="ECO:0000259" key="3">
    <source>
        <dbReference type="PROSITE" id="PS51677"/>
    </source>
</evidence>
<sequence length="229" mass="25002">MTAPYVLMYHSIDHFDEDPYLITIRPGRFAEQMAWLARRGLRGVSVRELLRAPAPGLVGLTFDDAYADFGVHALPVLLRHGFTATVFVVAGRLGGTNDWDPLGPRKPLMDREDVLRAADAGMEIGSHTLTHLRLAGADPFDVEQEVKGSKAVLEEIVGGDVAGLAYPYGDHDADAVEAVRAAGYAYACSINPAGPGPHTLPRTYIGQRDRWLRLHAKRAVHRWKSGRGG</sequence>
<evidence type="ECO:0000256" key="1">
    <source>
        <dbReference type="ARBA" id="ARBA00004613"/>
    </source>
</evidence>
<dbReference type="Gene3D" id="3.20.20.370">
    <property type="entry name" value="Glycoside hydrolase/deacetylase"/>
    <property type="match status" value="1"/>
</dbReference>
<dbReference type="PROSITE" id="PS51677">
    <property type="entry name" value="NODB"/>
    <property type="match status" value="1"/>
</dbReference>
<dbReference type="EMBL" id="BAAAHQ010000011">
    <property type="protein sequence ID" value="GAA0924714.1"/>
    <property type="molecule type" value="Genomic_DNA"/>
</dbReference>
<dbReference type="SUPFAM" id="SSF88713">
    <property type="entry name" value="Glycoside hydrolase/deacetylase"/>
    <property type="match status" value="1"/>
</dbReference>
<dbReference type="InterPro" id="IPR051398">
    <property type="entry name" value="Polysacch_Deacetylase"/>
</dbReference>
<evidence type="ECO:0000256" key="2">
    <source>
        <dbReference type="ARBA" id="ARBA00022729"/>
    </source>
</evidence>
<reference evidence="5" key="1">
    <citation type="journal article" date="2019" name="Int. J. Syst. Evol. Microbiol.">
        <title>The Global Catalogue of Microorganisms (GCM) 10K type strain sequencing project: providing services to taxonomists for standard genome sequencing and annotation.</title>
        <authorList>
            <consortium name="The Broad Institute Genomics Platform"/>
            <consortium name="The Broad Institute Genome Sequencing Center for Infectious Disease"/>
            <person name="Wu L."/>
            <person name="Ma J."/>
        </authorList>
    </citation>
    <scope>NUCLEOTIDE SEQUENCE [LARGE SCALE GENOMIC DNA]</scope>
    <source>
        <strain evidence="5">JCM 11136</strain>
    </source>
</reference>
<dbReference type="RefSeq" id="WP_343950036.1">
    <property type="nucleotide sequence ID" value="NZ_BAAAHQ010000011.1"/>
</dbReference>
<dbReference type="PANTHER" id="PTHR34216:SF3">
    <property type="entry name" value="POLY-BETA-1,6-N-ACETYL-D-GLUCOSAMINE N-DEACETYLASE"/>
    <property type="match status" value="1"/>
</dbReference>
<protein>
    <submittedName>
        <fullName evidence="4">Polysaccharide deacetylase family protein</fullName>
    </submittedName>
</protein>
<evidence type="ECO:0000313" key="4">
    <source>
        <dbReference type="EMBL" id="GAA0924714.1"/>
    </source>
</evidence>